<comment type="subcellular location">
    <subcellularLocation>
        <location evidence="1">Membrane</location>
        <topology evidence="1">Multi-pass membrane protein</topology>
    </subcellularLocation>
</comment>
<dbReference type="PANTHER" id="PTHR10283:SF109">
    <property type="entry name" value="NA(+)_CITRATE COTRANSPORTER"/>
    <property type="match status" value="1"/>
</dbReference>
<feature type="transmembrane region" description="Helical" evidence="7">
    <location>
        <begin position="9"/>
        <end position="26"/>
    </location>
</feature>
<keyword evidence="6" id="KW-0915">Sodium</keyword>
<evidence type="ECO:0000256" key="6">
    <source>
        <dbReference type="ARBA" id="ARBA00023201"/>
    </source>
</evidence>
<accession>A0A8C9F1R8</accession>
<dbReference type="GO" id="GO:0015137">
    <property type="term" value="F:citrate transmembrane transporter activity"/>
    <property type="evidence" value="ECO:0007669"/>
    <property type="project" value="TreeGrafter"/>
</dbReference>
<dbReference type="GO" id="GO:0015729">
    <property type="term" value="P:oxaloacetate transport"/>
    <property type="evidence" value="ECO:0007669"/>
    <property type="project" value="TreeGrafter"/>
</dbReference>
<dbReference type="Proteomes" id="UP000694428">
    <property type="component" value="Unplaced"/>
</dbReference>
<reference evidence="8" key="1">
    <citation type="submission" date="2025-08" db="UniProtKB">
        <authorList>
            <consortium name="Ensembl"/>
        </authorList>
    </citation>
    <scope>IDENTIFICATION</scope>
</reference>
<evidence type="ECO:0000256" key="3">
    <source>
        <dbReference type="ARBA" id="ARBA00022692"/>
    </source>
</evidence>
<dbReference type="GO" id="GO:0005886">
    <property type="term" value="C:plasma membrane"/>
    <property type="evidence" value="ECO:0007669"/>
    <property type="project" value="TreeGrafter"/>
</dbReference>
<evidence type="ECO:0000256" key="4">
    <source>
        <dbReference type="ARBA" id="ARBA00022989"/>
    </source>
</evidence>
<feature type="transmembrane region" description="Helical" evidence="7">
    <location>
        <begin position="38"/>
        <end position="57"/>
    </location>
</feature>
<feature type="transmembrane region" description="Helical" evidence="7">
    <location>
        <begin position="154"/>
        <end position="174"/>
    </location>
</feature>
<evidence type="ECO:0000256" key="5">
    <source>
        <dbReference type="ARBA" id="ARBA00023136"/>
    </source>
</evidence>
<reference evidence="8" key="2">
    <citation type="submission" date="2025-09" db="UniProtKB">
        <authorList>
            <consortium name="Ensembl"/>
        </authorList>
    </citation>
    <scope>IDENTIFICATION</scope>
</reference>
<evidence type="ECO:0000256" key="2">
    <source>
        <dbReference type="ARBA" id="ARBA00006772"/>
    </source>
</evidence>
<evidence type="ECO:0008006" key="10">
    <source>
        <dbReference type="Google" id="ProtNLM"/>
    </source>
</evidence>
<feature type="transmembrane region" description="Helical" evidence="7">
    <location>
        <begin position="69"/>
        <end position="95"/>
    </location>
</feature>
<keyword evidence="6" id="KW-0739">Sodium transport</keyword>
<protein>
    <recommendedName>
        <fullName evidence="10">Solute carrier family 13 member 2</fullName>
    </recommendedName>
</protein>
<keyword evidence="5 7" id="KW-0472">Membrane</keyword>
<dbReference type="PANTHER" id="PTHR10283">
    <property type="entry name" value="SOLUTE CARRIER FAMILY 13 MEMBER"/>
    <property type="match status" value="1"/>
</dbReference>
<keyword evidence="6" id="KW-0406">Ion transport</keyword>
<dbReference type="InterPro" id="IPR001898">
    <property type="entry name" value="SLC13A/DASS"/>
</dbReference>
<dbReference type="GO" id="GO:0017153">
    <property type="term" value="F:sodium:dicarboxylate symporter activity"/>
    <property type="evidence" value="ECO:0007669"/>
    <property type="project" value="TreeGrafter"/>
</dbReference>
<keyword evidence="9" id="KW-1185">Reference proteome</keyword>
<dbReference type="GO" id="GO:0015141">
    <property type="term" value="F:succinate transmembrane transporter activity"/>
    <property type="evidence" value="ECO:0007669"/>
    <property type="project" value="TreeGrafter"/>
</dbReference>
<dbReference type="GO" id="GO:0015741">
    <property type="term" value="P:fumarate transport"/>
    <property type="evidence" value="ECO:0007669"/>
    <property type="project" value="TreeGrafter"/>
</dbReference>
<proteinExistence type="inferred from homology"/>
<evidence type="ECO:0000256" key="1">
    <source>
        <dbReference type="ARBA" id="ARBA00004141"/>
    </source>
</evidence>
<keyword evidence="3 7" id="KW-0812">Transmembrane</keyword>
<organism evidence="8 9">
    <name type="scientific">Pavo cristatus</name>
    <name type="common">Indian peafowl</name>
    <name type="synonym">Blue peafowl</name>
    <dbReference type="NCBI Taxonomy" id="9049"/>
    <lineage>
        <taxon>Eukaryota</taxon>
        <taxon>Metazoa</taxon>
        <taxon>Chordata</taxon>
        <taxon>Craniata</taxon>
        <taxon>Vertebrata</taxon>
        <taxon>Euteleostomi</taxon>
        <taxon>Archelosauria</taxon>
        <taxon>Archosauria</taxon>
        <taxon>Dinosauria</taxon>
        <taxon>Saurischia</taxon>
        <taxon>Theropoda</taxon>
        <taxon>Coelurosauria</taxon>
        <taxon>Aves</taxon>
        <taxon>Neognathae</taxon>
        <taxon>Galloanserae</taxon>
        <taxon>Galliformes</taxon>
        <taxon>Phasianidae</taxon>
        <taxon>Phasianinae</taxon>
        <taxon>Pavo</taxon>
    </lineage>
</organism>
<evidence type="ECO:0000313" key="8">
    <source>
        <dbReference type="Ensembl" id="ENSPSTP00000009260.1"/>
    </source>
</evidence>
<name>A0A8C9F1R8_PAVCR</name>
<dbReference type="Pfam" id="PF00939">
    <property type="entry name" value="Na_sulph_symp"/>
    <property type="match status" value="1"/>
</dbReference>
<comment type="similarity">
    <text evidence="2">Belongs to the SLC13A/DASS transporter (TC 2.A.47) family. NADC subfamily.</text>
</comment>
<keyword evidence="4 7" id="KW-1133">Transmembrane helix</keyword>
<evidence type="ECO:0000313" key="9">
    <source>
        <dbReference type="Proteomes" id="UP000694428"/>
    </source>
</evidence>
<dbReference type="AlphaFoldDB" id="A0A8C9F1R8"/>
<dbReference type="Ensembl" id="ENSPSTT00000009717.1">
    <property type="protein sequence ID" value="ENSPSTP00000009260.1"/>
    <property type="gene ID" value="ENSPSTG00000006520.1"/>
</dbReference>
<evidence type="ECO:0000256" key="7">
    <source>
        <dbReference type="SAM" id="Phobius"/>
    </source>
</evidence>
<sequence>MAVYWCTEVIPLAVTSLMPVVFFPLLGVQSSKSVCLQYLNDTNMLFVGGLIVAISVERWNLHKRIALRVLLILGVKPALLMLGFMIVTAFLSMWISNTATTAMMVPIVQAVLDQMDNTENDVAMMEQATGQTNTVIELEEKNASDPTPVQGKGLIMFGVVSVFGFFFLSYLQLLKLLRFLLWY</sequence>
<keyword evidence="6" id="KW-0813">Transport</keyword>